<dbReference type="EMBL" id="CP019062">
    <property type="protein sequence ID" value="AVF35477.1"/>
    <property type="molecule type" value="Genomic_DNA"/>
</dbReference>
<evidence type="ECO:0000313" key="2">
    <source>
        <dbReference type="EMBL" id="AVF35477.1"/>
    </source>
</evidence>
<organism evidence="2 3">
    <name type="scientific">Rahnella sikkimica</name>
    <dbReference type="NCBI Taxonomy" id="1805933"/>
    <lineage>
        <taxon>Bacteria</taxon>
        <taxon>Pseudomonadati</taxon>
        <taxon>Pseudomonadota</taxon>
        <taxon>Gammaproteobacteria</taxon>
        <taxon>Enterobacterales</taxon>
        <taxon>Yersiniaceae</taxon>
        <taxon>Rahnella</taxon>
    </lineage>
</organism>
<sequence length="121" mass="13378">MKNIRIMMVATVAAVSLLAGCSSIDEPVGAETYRPANFDASYAQGQASYTTSVFSVLERQRRADTYKKIWDFCTGKFQTLGESNDGDKIHIRFACLPKPAAVNTYSNQSTYSTQQKSPSLY</sequence>
<evidence type="ECO:0008006" key="4">
    <source>
        <dbReference type="Google" id="ProtNLM"/>
    </source>
</evidence>
<dbReference type="PROSITE" id="PS51257">
    <property type="entry name" value="PROKAR_LIPOPROTEIN"/>
    <property type="match status" value="1"/>
</dbReference>
<keyword evidence="3" id="KW-1185">Reference proteome</keyword>
<dbReference type="RefSeq" id="WP_104922967.1">
    <property type="nucleotide sequence ID" value="NZ_CP019062.1"/>
</dbReference>
<proteinExistence type="predicted"/>
<evidence type="ECO:0000313" key="3">
    <source>
        <dbReference type="Proteomes" id="UP000239197"/>
    </source>
</evidence>
<feature type="signal peptide" evidence="1">
    <location>
        <begin position="1"/>
        <end position="24"/>
    </location>
</feature>
<dbReference type="Proteomes" id="UP000239197">
    <property type="component" value="Chromosome"/>
</dbReference>
<feature type="chain" id="PRO_5014669304" description="Lipoprotein" evidence="1">
    <location>
        <begin position="25"/>
        <end position="121"/>
    </location>
</feature>
<protein>
    <recommendedName>
        <fullName evidence="4">Lipoprotein</fullName>
    </recommendedName>
</protein>
<dbReference type="OrthoDB" id="6506927at2"/>
<name>A0A2L1URH3_9GAMM</name>
<evidence type="ECO:0000256" key="1">
    <source>
        <dbReference type="SAM" id="SignalP"/>
    </source>
</evidence>
<reference evidence="3" key="1">
    <citation type="submission" date="2017-01" db="EMBL/GenBank/DDBJ databases">
        <title>Genome sequence of Rouxiella sp. ERMR1:05.</title>
        <authorList>
            <person name="Kumar R."/>
            <person name="Singh D."/>
            <person name="Kumar S."/>
        </authorList>
    </citation>
    <scope>NUCLEOTIDE SEQUENCE [LARGE SCALE GENOMIC DNA]</scope>
    <source>
        <strain evidence="3">ERMR1:05</strain>
    </source>
</reference>
<dbReference type="KEGG" id="rox:BV494_11300"/>
<accession>A0A2L1URH3</accession>
<gene>
    <name evidence="2" type="ORF">BV494_11300</name>
</gene>
<dbReference type="AlphaFoldDB" id="A0A2L1URH3"/>
<keyword evidence="1" id="KW-0732">Signal</keyword>